<evidence type="ECO:0000256" key="1">
    <source>
        <dbReference type="ARBA" id="ARBA00001933"/>
    </source>
</evidence>
<dbReference type="InterPro" id="IPR052357">
    <property type="entry name" value="Orn_Lys_Arg_decarboxylase-I"/>
</dbReference>
<evidence type="ECO:0000256" key="5">
    <source>
        <dbReference type="ARBA" id="ARBA00023239"/>
    </source>
</evidence>
<feature type="domain" description="Orn/Lys/Arg decarboxylases family 1 pyridoxal-P attachment site" evidence="6">
    <location>
        <begin position="59"/>
        <end position="383"/>
    </location>
</feature>
<dbReference type="GO" id="GO:0016831">
    <property type="term" value="F:carboxy-lyase activity"/>
    <property type="evidence" value="ECO:0007669"/>
    <property type="project" value="UniProtKB-KW"/>
</dbReference>
<dbReference type="Proteomes" id="UP000019335">
    <property type="component" value="Chromosome 6"/>
</dbReference>
<dbReference type="OrthoDB" id="5978656at2759"/>
<comment type="cofactor">
    <cofactor evidence="1">
        <name>pyridoxal 5'-phosphate</name>
        <dbReference type="ChEBI" id="CHEBI:597326"/>
    </cofactor>
</comment>
<dbReference type="InterPro" id="IPR015421">
    <property type="entry name" value="PyrdxlP-dep_Trfase_major"/>
</dbReference>
<dbReference type="PANTHER" id="PTHR43277">
    <property type="entry name" value="ARGININE DECARBOXYLASE"/>
    <property type="match status" value="1"/>
</dbReference>
<evidence type="ECO:0000259" key="6">
    <source>
        <dbReference type="Pfam" id="PF01276"/>
    </source>
</evidence>
<organism evidence="8 9">
    <name type="scientific">Nannochloropsis gaditana</name>
    <dbReference type="NCBI Taxonomy" id="72520"/>
    <lineage>
        <taxon>Eukaryota</taxon>
        <taxon>Sar</taxon>
        <taxon>Stramenopiles</taxon>
        <taxon>Ochrophyta</taxon>
        <taxon>Eustigmatophyceae</taxon>
        <taxon>Eustigmatales</taxon>
        <taxon>Monodopsidaceae</taxon>
        <taxon>Nannochloropsis</taxon>
    </lineage>
</organism>
<feature type="domain" description="Orn/Lys/Arg decarboxylase C-terminal" evidence="7">
    <location>
        <begin position="550"/>
        <end position="587"/>
    </location>
</feature>
<dbReference type="InterPro" id="IPR008286">
    <property type="entry name" value="Prn/Lys/Arg_de-COase_C"/>
</dbReference>
<dbReference type="Pfam" id="PF03711">
    <property type="entry name" value="OKR_DC_1_C"/>
    <property type="match status" value="1"/>
</dbReference>
<keyword evidence="4" id="KW-0663">Pyridoxal phosphate</keyword>
<comment type="similarity">
    <text evidence="2">Belongs to the Orn/Lys/Arg decarboxylase class-I family.</text>
</comment>
<dbReference type="Pfam" id="PF01276">
    <property type="entry name" value="OKR_DC_1"/>
    <property type="match status" value="1"/>
</dbReference>
<accession>W7TKL1</accession>
<dbReference type="InterPro" id="IPR000310">
    <property type="entry name" value="Orn/Lys/Arg_deCO2ase_major_dom"/>
</dbReference>
<evidence type="ECO:0000313" key="9">
    <source>
        <dbReference type="Proteomes" id="UP000019335"/>
    </source>
</evidence>
<evidence type="ECO:0000259" key="7">
    <source>
        <dbReference type="Pfam" id="PF03711"/>
    </source>
</evidence>
<protein>
    <submittedName>
        <fullName evidence="8">Orn/Lys/Arg decarboxylase</fullName>
    </submittedName>
</protein>
<keyword evidence="5" id="KW-0456">Lyase</keyword>
<evidence type="ECO:0000256" key="3">
    <source>
        <dbReference type="ARBA" id="ARBA00022793"/>
    </source>
</evidence>
<keyword evidence="3" id="KW-0210">Decarboxylase</keyword>
<reference evidence="8 9" key="1">
    <citation type="journal article" date="2014" name="Mol. Plant">
        <title>Chromosome Scale Genome Assembly and Transcriptome Profiling of Nannochloropsis gaditana in Nitrogen Depletion.</title>
        <authorList>
            <person name="Corteggiani Carpinelli E."/>
            <person name="Telatin A."/>
            <person name="Vitulo N."/>
            <person name="Forcato C."/>
            <person name="D'Angelo M."/>
            <person name="Schiavon R."/>
            <person name="Vezzi A."/>
            <person name="Giacometti G.M."/>
            <person name="Morosinotto T."/>
            <person name="Valle G."/>
        </authorList>
    </citation>
    <scope>NUCLEOTIDE SEQUENCE [LARGE SCALE GENOMIC DNA]</scope>
    <source>
        <strain evidence="8 9">B-31</strain>
    </source>
</reference>
<keyword evidence="9" id="KW-1185">Reference proteome</keyword>
<name>W7TKL1_9STRA</name>
<dbReference type="AlphaFoldDB" id="W7TKL1"/>
<dbReference type="Gene3D" id="3.90.105.10">
    <property type="entry name" value="Molybdopterin biosynthesis moea protein, domain 2"/>
    <property type="match status" value="1"/>
</dbReference>
<proteinExistence type="inferred from homology"/>
<dbReference type="InterPro" id="IPR015424">
    <property type="entry name" value="PyrdxlP-dep_Trfase"/>
</dbReference>
<evidence type="ECO:0000256" key="4">
    <source>
        <dbReference type="ARBA" id="ARBA00022898"/>
    </source>
</evidence>
<comment type="caution">
    <text evidence="8">The sequence shown here is derived from an EMBL/GenBank/DDBJ whole genome shotgun (WGS) entry which is preliminary data.</text>
</comment>
<dbReference type="Gene3D" id="3.40.640.10">
    <property type="entry name" value="Type I PLP-dependent aspartate aminotransferase-like (Major domain)"/>
    <property type="match status" value="1"/>
</dbReference>
<gene>
    <name evidence="8" type="primary">OKR_DC</name>
    <name evidence="8" type="ORF">Naga_100059g8</name>
</gene>
<dbReference type="SUPFAM" id="SSF53383">
    <property type="entry name" value="PLP-dependent transferases"/>
    <property type="match status" value="1"/>
</dbReference>
<dbReference type="SUPFAM" id="SSF55904">
    <property type="entry name" value="Ornithine decarboxylase C-terminal domain"/>
    <property type="match status" value="1"/>
</dbReference>
<dbReference type="EMBL" id="AZIL01000427">
    <property type="protein sequence ID" value="EWM27635.1"/>
    <property type="molecule type" value="Genomic_DNA"/>
</dbReference>
<evidence type="ECO:0000256" key="2">
    <source>
        <dbReference type="ARBA" id="ARBA00010671"/>
    </source>
</evidence>
<dbReference type="PANTHER" id="PTHR43277:SF4">
    <property type="entry name" value="ARGININE DECARBOXYLASE"/>
    <property type="match status" value="1"/>
</dbReference>
<evidence type="ECO:0000313" key="8">
    <source>
        <dbReference type="EMBL" id="EWM27635.1"/>
    </source>
</evidence>
<dbReference type="InterPro" id="IPR036633">
    <property type="entry name" value="Prn/Lys/Arg_de-COase_C_sf"/>
</dbReference>
<sequence length="615" mass="65264">MIAFSLGRLEAPLLLLGLVGFIKAHAFVAPCRPRPRYESAARPLRRWAREHGADQSKSPIVEALSLAAARIKAPFFFPGHKMGRGLPVGLPGPFAETNTALNKTRVHRDDVWQHDLPEIPELDNLFAPEGPIRDAETLAAETFGGAQRTWFLVNGSTAGVLAALLALVRRHQQEGQQHPARSGRSIQSKVLLPRNVHKSAINGLILSGAVPVFLSPVYDPAWDICHGVPIESALQQALEEHASGSEVAAVLLVSPTYHGAVMDIEQAALLCAKFKVPLIVDEAHGAHLAFLEVEVNEPGNVGPLASRAMTGALAQGADLVVQSTHKTLTAVSQCAMMHAGKGPLVDSAMLEFVGSALQLVQSSSPNYVLLASLDGARWQLGSPLGGGRAALHRAQKLAAKAKRLLLEETPFPILKPPDRPKGGAFVGLDPLRLTVGTMGTGMSGFDADEVLIEEHGVYAELPASRTLTFAVGPGSEEEDIDCLVAAFKALATLVDKGKRDGSQDMAGEEASSFMTDFPPFDGKQAAAGSLKCGPRDAYFTASEVLSTNDERVVGRASAETVCPYPPGIPVLLPGEIITVEVLRFLKGVLSTGGSVTGCSDPSLGKIRVLCWEKEK</sequence>